<feature type="transmembrane region" description="Helical" evidence="8">
    <location>
        <begin position="243"/>
        <end position="263"/>
    </location>
</feature>
<keyword evidence="4 10" id="KW-0808">Transferase</keyword>
<proteinExistence type="predicted"/>
<feature type="transmembrane region" description="Helical" evidence="8">
    <location>
        <begin position="145"/>
        <end position="165"/>
    </location>
</feature>
<feature type="transmembrane region" description="Helical" evidence="8">
    <location>
        <begin position="393"/>
        <end position="414"/>
    </location>
</feature>
<dbReference type="PANTHER" id="PTHR33908:SF11">
    <property type="entry name" value="MEMBRANE PROTEIN"/>
    <property type="match status" value="1"/>
</dbReference>
<dbReference type="InterPro" id="IPR057168">
    <property type="entry name" value="DUF7846"/>
</dbReference>
<feature type="domain" description="DUF7846" evidence="9">
    <location>
        <begin position="480"/>
        <end position="653"/>
    </location>
</feature>
<dbReference type="RefSeq" id="WP_254270032.1">
    <property type="nucleotide sequence ID" value="NZ_CP100400.1"/>
</dbReference>
<evidence type="ECO:0000256" key="4">
    <source>
        <dbReference type="ARBA" id="ARBA00022679"/>
    </source>
</evidence>
<keyword evidence="5 8" id="KW-0812">Transmembrane</keyword>
<evidence type="ECO:0000256" key="5">
    <source>
        <dbReference type="ARBA" id="ARBA00022692"/>
    </source>
</evidence>
<reference evidence="10 11" key="1">
    <citation type="journal article" date="2019" name="Int. J. Syst. Evol. Microbiol.">
        <title>The Global Catalogue of Microorganisms (GCM) 10K type strain sequencing project: providing services to taxonomists for standard genome sequencing and annotation.</title>
        <authorList>
            <consortium name="The Broad Institute Genomics Platform"/>
            <consortium name="The Broad Institute Genome Sequencing Center for Infectious Disease"/>
            <person name="Wu L."/>
            <person name="Ma J."/>
        </authorList>
    </citation>
    <scope>NUCLEOTIDE SEQUENCE [LARGE SCALE GENOMIC DNA]</scope>
    <source>
        <strain evidence="10 11">XZYJ18</strain>
    </source>
</reference>
<evidence type="ECO:0000256" key="2">
    <source>
        <dbReference type="ARBA" id="ARBA00022475"/>
    </source>
</evidence>
<evidence type="ECO:0000259" key="9">
    <source>
        <dbReference type="Pfam" id="PF25230"/>
    </source>
</evidence>
<dbReference type="EMBL" id="JBHSHT010000001">
    <property type="protein sequence ID" value="MFC4823053.1"/>
    <property type="molecule type" value="Genomic_DNA"/>
</dbReference>
<comment type="caution">
    <text evidence="10">The sequence shown here is derived from an EMBL/GenBank/DDBJ whole genome shotgun (WGS) entry which is preliminary data.</text>
</comment>
<evidence type="ECO:0000313" key="10">
    <source>
        <dbReference type="EMBL" id="MFC4823053.1"/>
    </source>
</evidence>
<feature type="transmembrane region" description="Helical" evidence="8">
    <location>
        <begin position="351"/>
        <end position="373"/>
    </location>
</feature>
<keyword evidence="11" id="KW-1185">Reference proteome</keyword>
<evidence type="ECO:0000256" key="7">
    <source>
        <dbReference type="ARBA" id="ARBA00023136"/>
    </source>
</evidence>
<dbReference type="EC" id="2.4.-.-" evidence="10"/>
<name>A0ABD5PXE2_9EURY</name>
<feature type="transmembrane region" description="Helical" evidence="8">
    <location>
        <begin position="316"/>
        <end position="339"/>
    </location>
</feature>
<feature type="transmembrane region" description="Helical" evidence="8">
    <location>
        <begin position="177"/>
        <end position="195"/>
    </location>
</feature>
<sequence length="724" mass="77043">MNRERFRLFSALLAALAAVVVLLVATELFPYHTTNHDEAVYLQQAAMLLEGKLSLFPPVPESFRPWFFVSDGGRLYPKYAPVPAAMFAVGKLLGSARFSLAVVAAANVALTAAVAAEAFDRRTGLLAGVFLLASPLFLIDSSVFLPYAPTTFWNLLFAFAYFRSARTEAAAGGRTRGTYGYALLAGLAIGAAFFARPYTAVLFATPFLVHALYSLAVGPLSAIRGDVRQSFGRAWREVRTVRLSLTALGGLAGVAVALGYNAAVTGSPWTFPYEAFAPRDGLGFGHREILGYARNYTPMLALRANAEVVTLLFTEWVVGGPVGTLLAAVGVGAFVRRVSPDWSAEFTDAQATAVLAGLFLSVVAGNVYFWGNLNVLGSLANPDDGLVATLGPYYHFDLLVPTAAFAARGALLAFDSVRGLAAERVERPQTVARSVALVGVLLLAGATAGVLAPTVAENAEITAEYERAYQPFEERHLSNAVVFLPTPYGDWLNHPFQHLRNDPGFDGETVYALSDGPDDIDVVAAYPNRTYYRYGYRGEWTPAHGGSVDPTLDRVRVVRGERLTLNATLAVPDYAESVSARVSTGGESAYYAVEGTPSNLSVALRVGNGTARFVGPGVTSVGDTATVPVGREDEIVVQVFVSDAAGGFSYRLELPVQRAGESVVALSPYREVCLVPDDCNGAAAYVEDSMPDGIRMETTLRANQSVSAAGSANATVRTAFVAQS</sequence>
<feature type="transmembrane region" description="Helical" evidence="8">
    <location>
        <begin position="435"/>
        <end position="456"/>
    </location>
</feature>
<dbReference type="GeneID" id="73045902"/>
<keyword evidence="3 10" id="KW-0328">Glycosyltransferase</keyword>
<organism evidence="10 11">
    <name type="scientific">Halorussus aquaticus</name>
    <dbReference type="NCBI Taxonomy" id="2953748"/>
    <lineage>
        <taxon>Archaea</taxon>
        <taxon>Methanobacteriati</taxon>
        <taxon>Methanobacteriota</taxon>
        <taxon>Stenosarchaea group</taxon>
        <taxon>Halobacteria</taxon>
        <taxon>Halobacteriales</taxon>
        <taxon>Haladaptataceae</taxon>
        <taxon>Halorussus</taxon>
    </lineage>
</organism>
<dbReference type="GO" id="GO:0005886">
    <property type="term" value="C:plasma membrane"/>
    <property type="evidence" value="ECO:0007669"/>
    <property type="project" value="UniProtKB-SubCell"/>
</dbReference>
<evidence type="ECO:0000256" key="8">
    <source>
        <dbReference type="SAM" id="Phobius"/>
    </source>
</evidence>
<feature type="transmembrane region" description="Helical" evidence="8">
    <location>
        <begin position="201"/>
        <end position="223"/>
    </location>
</feature>
<dbReference type="Proteomes" id="UP001595945">
    <property type="component" value="Unassembled WGS sequence"/>
</dbReference>
<dbReference type="GO" id="GO:0016757">
    <property type="term" value="F:glycosyltransferase activity"/>
    <property type="evidence" value="ECO:0007669"/>
    <property type="project" value="UniProtKB-KW"/>
</dbReference>
<accession>A0ABD5PXE2</accession>
<comment type="subcellular location">
    <subcellularLocation>
        <location evidence="1">Cell membrane</location>
        <topology evidence="1">Multi-pass membrane protein</topology>
    </subcellularLocation>
</comment>
<evidence type="ECO:0000256" key="6">
    <source>
        <dbReference type="ARBA" id="ARBA00022989"/>
    </source>
</evidence>
<feature type="transmembrane region" description="Helical" evidence="8">
    <location>
        <begin position="96"/>
        <end position="116"/>
    </location>
</feature>
<keyword evidence="7 8" id="KW-0472">Membrane</keyword>
<dbReference type="Pfam" id="PF25230">
    <property type="entry name" value="DUF7846"/>
    <property type="match status" value="1"/>
</dbReference>
<dbReference type="GO" id="GO:0008610">
    <property type="term" value="P:lipid biosynthetic process"/>
    <property type="evidence" value="ECO:0007669"/>
    <property type="project" value="UniProtKB-ARBA"/>
</dbReference>
<feature type="transmembrane region" description="Helical" evidence="8">
    <location>
        <begin position="123"/>
        <end position="139"/>
    </location>
</feature>
<gene>
    <name evidence="10" type="ORF">ACFO9K_02135</name>
</gene>
<dbReference type="AlphaFoldDB" id="A0ABD5PXE2"/>
<dbReference type="PANTHER" id="PTHR33908">
    <property type="entry name" value="MANNOSYLTRANSFERASE YKCB-RELATED"/>
    <property type="match status" value="1"/>
</dbReference>
<evidence type="ECO:0000256" key="3">
    <source>
        <dbReference type="ARBA" id="ARBA00022676"/>
    </source>
</evidence>
<evidence type="ECO:0000313" key="11">
    <source>
        <dbReference type="Proteomes" id="UP001595945"/>
    </source>
</evidence>
<evidence type="ECO:0000256" key="1">
    <source>
        <dbReference type="ARBA" id="ARBA00004651"/>
    </source>
</evidence>
<protein>
    <submittedName>
        <fullName evidence="10">ArnT family glycosyltransferase</fullName>
        <ecNumber evidence="10">2.4.-.-</ecNumber>
    </submittedName>
</protein>
<dbReference type="InterPro" id="IPR050297">
    <property type="entry name" value="LipidA_mod_glycosyltrf_83"/>
</dbReference>
<keyword evidence="6 8" id="KW-1133">Transmembrane helix</keyword>
<keyword evidence="2" id="KW-1003">Cell membrane</keyword>